<dbReference type="OrthoDB" id="185175at2759"/>
<dbReference type="SMART" id="SM00233">
    <property type="entry name" value="PH"/>
    <property type="match status" value="1"/>
</dbReference>
<feature type="region of interest" description="Disordered" evidence="1">
    <location>
        <begin position="323"/>
        <end position="349"/>
    </location>
</feature>
<dbReference type="Pfam" id="PF00169">
    <property type="entry name" value="PH"/>
    <property type="match status" value="1"/>
</dbReference>
<proteinExistence type="predicted"/>
<dbReference type="PANTHER" id="PTHR14336:SF8">
    <property type="entry name" value="PROTEIN OPY1"/>
    <property type="match status" value="1"/>
</dbReference>
<evidence type="ECO:0000259" key="2">
    <source>
        <dbReference type="PROSITE" id="PS50003"/>
    </source>
</evidence>
<accession>A0A1Y1XHR9</accession>
<organism evidence="3 4">
    <name type="scientific">Basidiobolus meristosporus CBS 931.73</name>
    <dbReference type="NCBI Taxonomy" id="1314790"/>
    <lineage>
        <taxon>Eukaryota</taxon>
        <taxon>Fungi</taxon>
        <taxon>Fungi incertae sedis</taxon>
        <taxon>Zoopagomycota</taxon>
        <taxon>Entomophthoromycotina</taxon>
        <taxon>Basidiobolomycetes</taxon>
        <taxon>Basidiobolales</taxon>
        <taxon>Basidiobolaceae</taxon>
        <taxon>Basidiobolus</taxon>
    </lineage>
</organism>
<evidence type="ECO:0000313" key="3">
    <source>
        <dbReference type="EMBL" id="ORX85283.1"/>
    </source>
</evidence>
<comment type="caution">
    <text evidence="3">The sequence shown here is derived from an EMBL/GenBank/DDBJ whole genome shotgun (WGS) entry which is preliminary data.</text>
</comment>
<dbReference type="InterPro" id="IPR011993">
    <property type="entry name" value="PH-like_dom_sf"/>
</dbReference>
<dbReference type="AlphaFoldDB" id="A0A1Y1XHR9"/>
<dbReference type="Gene3D" id="2.30.29.30">
    <property type="entry name" value="Pleckstrin-homology domain (PH domain)/Phosphotyrosine-binding domain (PTB)"/>
    <property type="match status" value="1"/>
</dbReference>
<protein>
    <recommendedName>
        <fullName evidence="2">PH domain-containing protein</fullName>
    </recommendedName>
</protein>
<dbReference type="PANTHER" id="PTHR14336">
    <property type="entry name" value="TANDEM PH DOMAIN CONTAINING PROTEIN"/>
    <property type="match status" value="1"/>
</dbReference>
<dbReference type="STRING" id="1314790.A0A1Y1XHR9"/>
<sequence>MPSLGKSEEHEEFASLFHNSRTSHIASGRHVGLELELIRSSLGKLASQRRSIKASENSPVANSFDECDVESARPLSPGVHSLLKDLESCLERAQQYGEPLTPSEPEFYSTQSIIVNKSCREHTPSFYSNTSSIMVDRTNSMLDYQNVYAGLTSAAKSSTRSPSSEITVNDTFVAAILVGWLEKLYITNPSFLARKSWKRRFFVLTPDVLYRFKSSQSTTVADEHLDIRADTIACVSDKFSGKKWVIEITNPGVSWYIQAECLDELKTWLSVLKSAIIRKKYSSSLLSSDGEPIHVDALGEFPLRSQTSHTSMIDSKSSVVLSLPRSSTHLPPQPPVPRGKPPQPPSCIY</sequence>
<evidence type="ECO:0000313" key="4">
    <source>
        <dbReference type="Proteomes" id="UP000193498"/>
    </source>
</evidence>
<keyword evidence="4" id="KW-1185">Reference proteome</keyword>
<evidence type="ECO:0000256" key="1">
    <source>
        <dbReference type="SAM" id="MobiDB-lite"/>
    </source>
</evidence>
<gene>
    <name evidence="3" type="ORF">K493DRAFT_319982</name>
</gene>
<dbReference type="InParanoid" id="A0A1Y1XHR9"/>
<dbReference type="PROSITE" id="PS50003">
    <property type="entry name" value="PH_DOMAIN"/>
    <property type="match status" value="1"/>
</dbReference>
<dbReference type="Proteomes" id="UP000193498">
    <property type="component" value="Unassembled WGS sequence"/>
</dbReference>
<dbReference type="EMBL" id="MCFE01000592">
    <property type="protein sequence ID" value="ORX85283.1"/>
    <property type="molecule type" value="Genomic_DNA"/>
</dbReference>
<name>A0A1Y1XHR9_9FUNG</name>
<reference evidence="3 4" key="1">
    <citation type="submission" date="2016-07" db="EMBL/GenBank/DDBJ databases">
        <title>Pervasive Adenine N6-methylation of Active Genes in Fungi.</title>
        <authorList>
            <consortium name="DOE Joint Genome Institute"/>
            <person name="Mondo S.J."/>
            <person name="Dannebaum R.O."/>
            <person name="Kuo R.C."/>
            <person name="Labutti K."/>
            <person name="Haridas S."/>
            <person name="Kuo A."/>
            <person name="Salamov A."/>
            <person name="Ahrendt S.R."/>
            <person name="Lipzen A."/>
            <person name="Sullivan W."/>
            <person name="Andreopoulos W.B."/>
            <person name="Clum A."/>
            <person name="Lindquist E."/>
            <person name="Daum C."/>
            <person name="Ramamoorthy G.K."/>
            <person name="Gryganskyi A."/>
            <person name="Culley D."/>
            <person name="Magnuson J.K."/>
            <person name="James T.Y."/>
            <person name="O'Malley M.A."/>
            <person name="Stajich J.E."/>
            <person name="Spatafora J.W."/>
            <person name="Visel A."/>
            <person name="Grigoriev I.V."/>
        </authorList>
    </citation>
    <scope>NUCLEOTIDE SEQUENCE [LARGE SCALE GENOMIC DNA]</scope>
    <source>
        <strain evidence="3 4">CBS 931.73</strain>
    </source>
</reference>
<feature type="domain" description="PH" evidence="2">
    <location>
        <begin position="174"/>
        <end position="277"/>
    </location>
</feature>
<dbReference type="SUPFAM" id="SSF50729">
    <property type="entry name" value="PH domain-like"/>
    <property type="match status" value="1"/>
</dbReference>
<dbReference type="InterPro" id="IPR051707">
    <property type="entry name" value="PI-Interact_SigTrans_Reg"/>
</dbReference>
<feature type="compositionally biased region" description="Pro residues" evidence="1">
    <location>
        <begin position="331"/>
        <end position="349"/>
    </location>
</feature>
<dbReference type="InterPro" id="IPR001849">
    <property type="entry name" value="PH_domain"/>
</dbReference>